<dbReference type="Proteomes" id="UP000249402">
    <property type="component" value="Unassembled WGS sequence"/>
</dbReference>
<feature type="domain" description="Heterokaryon incompatibility" evidence="1">
    <location>
        <begin position="20"/>
        <end position="103"/>
    </location>
</feature>
<dbReference type="AlphaFoldDB" id="A0A395GJB2"/>
<dbReference type="VEuPathDB" id="FungiDB:BO80DRAFT_450737"/>
<evidence type="ECO:0000259" key="1">
    <source>
        <dbReference type="Pfam" id="PF06985"/>
    </source>
</evidence>
<dbReference type="RefSeq" id="XP_025569175.1">
    <property type="nucleotide sequence ID" value="XM_025721835.1"/>
</dbReference>
<keyword evidence="3" id="KW-1185">Reference proteome</keyword>
<protein>
    <recommendedName>
        <fullName evidence="1">Heterokaryon incompatibility domain-containing protein</fullName>
    </recommendedName>
</protein>
<dbReference type="GeneID" id="37226700"/>
<reference evidence="2 3" key="1">
    <citation type="submission" date="2018-02" db="EMBL/GenBank/DDBJ databases">
        <title>The genomes of Aspergillus section Nigri reveals drivers in fungal speciation.</title>
        <authorList>
            <consortium name="DOE Joint Genome Institute"/>
            <person name="Vesth T.C."/>
            <person name="Nybo J."/>
            <person name="Theobald S."/>
            <person name="Brandl J."/>
            <person name="Frisvad J.C."/>
            <person name="Nielsen K.F."/>
            <person name="Lyhne E.K."/>
            <person name="Kogle M.E."/>
            <person name="Kuo A."/>
            <person name="Riley R."/>
            <person name="Clum A."/>
            <person name="Nolan M."/>
            <person name="Lipzen A."/>
            <person name="Salamov A."/>
            <person name="Henrissat B."/>
            <person name="Wiebenga A."/>
            <person name="De vries R.P."/>
            <person name="Grigoriev I.V."/>
            <person name="Mortensen U.H."/>
            <person name="Andersen M.R."/>
            <person name="Baker S.E."/>
        </authorList>
    </citation>
    <scope>NUCLEOTIDE SEQUENCE [LARGE SCALE GENOMIC DNA]</scope>
    <source>
        <strain evidence="2 3">CBS 121593</strain>
    </source>
</reference>
<dbReference type="InterPro" id="IPR010730">
    <property type="entry name" value="HET"/>
</dbReference>
<evidence type="ECO:0000313" key="2">
    <source>
        <dbReference type="EMBL" id="RAK94847.1"/>
    </source>
</evidence>
<dbReference type="OrthoDB" id="5125733at2759"/>
<gene>
    <name evidence="2" type="ORF">BO80DRAFT_450737</name>
</gene>
<name>A0A395GJB2_9EURO</name>
<organism evidence="2 3">
    <name type="scientific">Aspergillus ibericus CBS 121593</name>
    <dbReference type="NCBI Taxonomy" id="1448316"/>
    <lineage>
        <taxon>Eukaryota</taxon>
        <taxon>Fungi</taxon>
        <taxon>Dikarya</taxon>
        <taxon>Ascomycota</taxon>
        <taxon>Pezizomycotina</taxon>
        <taxon>Eurotiomycetes</taxon>
        <taxon>Eurotiomycetidae</taxon>
        <taxon>Eurotiales</taxon>
        <taxon>Aspergillaceae</taxon>
        <taxon>Aspergillus</taxon>
        <taxon>Aspergillus subgen. Circumdati</taxon>
    </lineage>
</organism>
<proteinExistence type="predicted"/>
<sequence length="123" mass="14395">MICTNLHHGNLLTPQRNFDIHTRQNEWELILSTLQEAISLTRRRHIYSIWLDAPCIIQNDSRDWNREVVRMEAYDQSAWLVIVGHSSSNAKSGLFGPRLFAYYEGKLNPITFHNAQYNFAQGY</sequence>
<dbReference type="Pfam" id="PF06985">
    <property type="entry name" value="HET"/>
    <property type="match status" value="1"/>
</dbReference>
<dbReference type="EMBL" id="KZ824516">
    <property type="protein sequence ID" value="RAK94847.1"/>
    <property type="molecule type" value="Genomic_DNA"/>
</dbReference>
<accession>A0A395GJB2</accession>
<evidence type="ECO:0000313" key="3">
    <source>
        <dbReference type="Proteomes" id="UP000249402"/>
    </source>
</evidence>
<dbReference type="PANTHER" id="PTHR33112">
    <property type="entry name" value="DOMAIN PROTEIN, PUTATIVE-RELATED"/>
    <property type="match status" value="1"/>
</dbReference>
<dbReference type="PANTHER" id="PTHR33112:SF16">
    <property type="entry name" value="HETEROKARYON INCOMPATIBILITY DOMAIN-CONTAINING PROTEIN"/>
    <property type="match status" value="1"/>
</dbReference>